<gene>
    <name evidence="3" type="ORF">IAR63_02370</name>
</gene>
<name>A0A7H0F4X0_9CYAN</name>
<evidence type="ECO:0000259" key="2">
    <source>
        <dbReference type="Pfam" id="PF03102"/>
    </source>
</evidence>
<evidence type="ECO:0000256" key="1">
    <source>
        <dbReference type="SAM" id="MobiDB-lite"/>
    </source>
</evidence>
<dbReference type="AlphaFoldDB" id="A0A7H0F4X0"/>
<feature type="domain" description="PseI/NeuA/B-like" evidence="2">
    <location>
        <begin position="3"/>
        <end position="36"/>
    </location>
</feature>
<proteinExistence type="predicted"/>
<organism evidence="3 4">
    <name type="scientific">Cylindrospermopsis curvispora GIHE-G1</name>
    <dbReference type="NCBI Taxonomy" id="2666332"/>
    <lineage>
        <taxon>Bacteria</taxon>
        <taxon>Bacillati</taxon>
        <taxon>Cyanobacteriota</taxon>
        <taxon>Cyanophyceae</taxon>
        <taxon>Nostocales</taxon>
        <taxon>Aphanizomenonaceae</taxon>
        <taxon>Cylindrospermopsis</taxon>
    </lineage>
</organism>
<dbReference type="KEGG" id="ccur:IAR63_02370"/>
<keyword evidence="4" id="KW-1185">Reference proteome</keyword>
<dbReference type="InterPro" id="IPR013785">
    <property type="entry name" value="Aldolase_TIM"/>
</dbReference>
<evidence type="ECO:0000313" key="4">
    <source>
        <dbReference type="Proteomes" id="UP000516013"/>
    </source>
</evidence>
<reference evidence="3 4" key="1">
    <citation type="submission" date="2020-08" db="EMBL/GenBank/DDBJ databases">
        <title>Complete genome sequence of Raphidiopsis curvispora isolated from drinking water reservoir in South Korea.</title>
        <authorList>
            <person name="Jeong J."/>
        </authorList>
    </citation>
    <scope>NUCLEOTIDE SEQUENCE [LARGE SCALE GENOMIC DNA]</scope>
    <source>
        <strain evidence="3 4">GIHE-G1</strain>
    </source>
</reference>
<dbReference type="InterPro" id="IPR013132">
    <property type="entry name" value="PseI/NeuA/B-like_N"/>
</dbReference>
<dbReference type="RefSeq" id="WP_187707329.1">
    <property type="nucleotide sequence ID" value="NZ_CP060822.1"/>
</dbReference>
<evidence type="ECO:0000313" key="3">
    <source>
        <dbReference type="EMBL" id="QNP31086.1"/>
    </source>
</evidence>
<sequence>MPFTSDRTLPSPDHQASLEPQELNQLVRQIRDLPKIFCAQTSSGKKYI</sequence>
<dbReference type="Pfam" id="PF03102">
    <property type="entry name" value="NeuB"/>
    <property type="match status" value="1"/>
</dbReference>
<accession>A0A7H0F4X0</accession>
<protein>
    <submittedName>
        <fullName evidence="3">N-acetylneuraminate synthase family protein</fullName>
    </submittedName>
</protein>
<dbReference type="EMBL" id="CP060822">
    <property type="protein sequence ID" value="QNP31086.1"/>
    <property type="molecule type" value="Genomic_DNA"/>
</dbReference>
<feature type="region of interest" description="Disordered" evidence="1">
    <location>
        <begin position="1"/>
        <end position="20"/>
    </location>
</feature>
<dbReference type="Gene3D" id="3.20.20.70">
    <property type="entry name" value="Aldolase class I"/>
    <property type="match status" value="1"/>
</dbReference>
<dbReference type="GO" id="GO:0016051">
    <property type="term" value="P:carbohydrate biosynthetic process"/>
    <property type="evidence" value="ECO:0007669"/>
    <property type="project" value="InterPro"/>
</dbReference>
<dbReference type="Proteomes" id="UP000516013">
    <property type="component" value="Chromosome"/>
</dbReference>